<dbReference type="AlphaFoldDB" id="A0A5R9GI47"/>
<keyword evidence="3" id="KW-1185">Reference proteome</keyword>
<protein>
    <submittedName>
        <fullName evidence="2">Uncharacterized protein</fullName>
    </submittedName>
</protein>
<sequence length="238" mass="24972">MTRIPKPKKPTKLKPKPEAIAKHPMALPGMRWIPTAALSPANLLQLQRSAGNQAVARLLKRFADPETGSLETLKTYHAARRDGVVPVPGAEGEALMEAQDPRFGDWRFQFVAGDDGGMAMYWITLGQYKHRQRHILIDAATNEPLEVTGGDLDERDRQLLADWAAQLLLEQLSGAKPALAQPAAAGAAPPDDEEEDFLGGLLADDGGDEGGGSGLGAAIAAAAARSAGGKGKGGGGKT</sequence>
<accession>A0A5R9GI47</accession>
<evidence type="ECO:0000313" key="2">
    <source>
        <dbReference type="EMBL" id="TLS53940.1"/>
    </source>
</evidence>
<dbReference type="EMBL" id="VCIW01000001">
    <property type="protein sequence ID" value="TLS53940.1"/>
    <property type="molecule type" value="Genomic_DNA"/>
</dbReference>
<comment type="caution">
    <text evidence="2">The sequence shown here is derived from an EMBL/GenBank/DDBJ whole genome shotgun (WGS) entry which is preliminary data.</text>
</comment>
<feature type="compositionally biased region" description="Low complexity" evidence="1">
    <location>
        <begin position="180"/>
        <end position="189"/>
    </location>
</feature>
<dbReference type="Proteomes" id="UP000309676">
    <property type="component" value="Unassembled WGS sequence"/>
</dbReference>
<gene>
    <name evidence="2" type="ORF">FE782_00885</name>
</gene>
<reference evidence="2 3" key="1">
    <citation type="submission" date="2019-05" db="EMBL/GenBank/DDBJ databases">
        <authorList>
            <person name="Narsing Rao M.P."/>
            <person name="Li W.J."/>
        </authorList>
    </citation>
    <scope>NUCLEOTIDE SEQUENCE [LARGE SCALE GENOMIC DNA]</scope>
    <source>
        <strain evidence="2 3">SYSU_K30003</strain>
    </source>
</reference>
<name>A0A5R9GI47_9BACL</name>
<dbReference type="RefSeq" id="WP_138191558.1">
    <property type="nucleotide sequence ID" value="NZ_VCIW01000001.1"/>
</dbReference>
<evidence type="ECO:0000256" key="1">
    <source>
        <dbReference type="SAM" id="MobiDB-lite"/>
    </source>
</evidence>
<evidence type="ECO:0000313" key="3">
    <source>
        <dbReference type="Proteomes" id="UP000309676"/>
    </source>
</evidence>
<organism evidence="2 3">
    <name type="scientific">Paenibacillus antri</name>
    <dbReference type="NCBI Taxonomy" id="2582848"/>
    <lineage>
        <taxon>Bacteria</taxon>
        <taxon>Bacillati</taxon>
        <taxon>Bacillota</taxon>
        <taxon>Bacilli</taxon>
        <taxon>Bacillales</taxon>
        <taxon>Paenibacillaceae</taxon>
        <taxon>Paenibacillus</taxon>
    </lineage>
</organism>
<feature type="region of interest" description="Disordered" evidence="1">
    <location>
        <begin position="180"/>
        <end position="206"/>
    </location>
</feature>
<proteinExistence type="predicted"/>